<reference evidence="8 9" key="1">
    <citation type="journal article" date="2019" name="Int. J. Syst. Evol. Microbiol.">
        <title>The Global Catalogue of Microorganisms (GCM) 10K type strain sequencing project: providing services to taxonomists for standard genome sequencing and annotation.</title>
        <authorList>
            <consortium name="The Broad Institute Genomics Platform"/>
            <consortium name="The Broad Institute Genome Sequencing Center for Infectious Disease"/>
            <person name="Wu L."/>
            <person name="Ma J."/>
        </authorList>
    </citation>
    <scope>NUCLEOTIDE SEQUENCE [LARGE SCALE GENOMIC DNA]</scope>
    <source>
        <strain evidence="8 9">JCM 14193</strain>
    </source>
</reference>
<evidence type="ECO:0000259" key="7">
    <source>
        <dbReference type="Pfam" id="PF04316"/>
    </source>
</evidence>
<keyword evidence="9" id="KW-1185">Reference proteome</keyword>
<dbReference type="Pfam" id="PF04316">
    <property type="entry name" value="FlgM"/>
    <property type="match status" value="1"/>
</dbReference>
<proteinExistence type="inferred from homology"/>
<dbReference type="Gene3D" id="6.10.140.30">
    <property type="entry name" value="Anti-sigma-28 factor FlgM"/>
    <property type="match status" value="1"/>
</dbReference>
<evidence type="ECO:0000256" key="3">
    <source>
        <dbReference type="ARBA" id="ARBA00022491"/>
    </source>
</evidence>
<keyword evidence="5" id="KW-0805">Transcription regulation</keyword>
<dbReference type="SUPFAM" id="SSF101498">
    <property type="entry name" value="Anti-sigma factor FlgM"/>
    <property type="match status" value="1"/>
</dbReference>
<sequence>MKINPTNKAYLNPYQKQIQNQQLKQASKQSDKVEISTQAKAMQESNSIQKARQEHVQSLKQQVENGEYNVDLNKTAEKLLQFYRG</sequence>
<protein>
    <recommendedName>
        <fullName evidence="2">Negative regulator of flagellin synthesis</fullName>
    </recommendedName>
</protein>
<dbReference type="InterPro" id="IPR031316">
    <property type="entry name" value="FlgM_C"/>
</dbReference>
<evidence type="ECO:0000256" key="4">
    <source>
        <dbReference type="ARBA" id="ARBA00022795"/>
    </source>
</evidence>
<evidence type="ECO:0000256" key="1">
    <source>
        <dbReference type="ARBA" id="ARBA00005322"/>
    </source>
</evidence>
<comment type="similarity">
    <text evidence="1">Belongs to the FlgM family.</text>
</comment>
<comment type="caution">
    <text evidence="8">The sequence shown here is derived from an EMBL/GenBank/DDBJ whole genome shotgun (WGS) entry which is preliminary data.</text>
</comment>
<gene>
    <name evidence="8" type="ORF">GCM10008935_30210</name>
</gene>
<keyword evidence="3" id="KW-0678">Repressor</keyword>
<name>A0ABN1ABB9_9BACI</name>
<feature type="domain" description="Anti-sigma-28 factor FlgM C-terminal" evidence="7">
    <location>
        <begin position="31"/>
        <end position="81"/>
    </location>
</feature>
<dbReference type="NCBIfam" id="TIGR03824">
    <property type="entry name" value="FlgM_jcvi"/>
    <property type="match status" value="1"/>
</dbReference>
<dbReference type="Proteomes" id="UP001500740">
    <property type="component" value="Unassembled WGS sequence"/>
</dbReference>
<evidence type="ECO:0000313" key="8">
    <source>
        <dbReference type="EMBL" id="GAA0472215.1"/>
    </source>
</evidence>
<dbReference type="InterPro" id="IPR007412">
    <property type="entry name" value="FlgM"/>
</dbReference>
<organism evidence="8 9">
    <name type="scientific">Alkalibacillus silvisoli</name>
    <dbReference type="NCBI Taxonomy" id="392823"/>
    <lineage>
        <taxon>Bacteria</taxon>
        <taxon>Bacillati</taxon>
        <taxon>Bacillota</taxon>
        <taxon>Bacilli</taxon>
        <taxon>Bacillales</taxon>
        <taxon>Bacillaceae</taxon>
        <taxon>Alkalibacillus</taxon>
    </lineage>
</organism>
<evidence type="ECO:0000256" key="5">
    <source>
        <dbReference type="ARBA" id="ARBA00023015"/>
    </source>
</evidence>
<accession>A0ABN1ABB9</accession>
<evidence type="ECO:0000313" key="9">
    <source>
        <dbReference type="Proteomes" id="UP001500740"/>
    </source>
</evidence>
<evidence type="ECO:0000256" key="6">
    <source>
        <dbReference type="ARBA" id="ARBA00023163"/>
    </source>
</evidence>
<dbReference type="InterPro" id="IPR035890">
    <property type="entry name" value="Anti-sigma-28_factor_FlgM_sf"/>
</dbReference>
<keyword evidence="6" id="KW-0804">Transcription</keyword>
<dbReference type="EMBL" id="BAAACZ010000031">
    <property type="protein sequence ID" value="GAA0472215.1"/>
    <property type="molecule type" value="Genomic_DNA"/>
</dbReference>
<evidence type="ECO:0000256" key="2">
    <source>
        <dbReference type="ARBA" id="ARBA00017823"/>
    </source>
</evidence>
<keyword evidence="4" id="KW-1005">Bacterial flagellum biogenesis</keyword>
<dbReference type="RefSeq" id="WP_343785036.1">
    <property type="nucleotide sequence ID" value="NZ_BAAACZ010000031.1"/>
</dbReference>